<dbReference type="Gene3D" id="1.20.1440.100">
    <property type="entry name" value="SG protein - dephosphorylation function"/>
    <property type="match status" value="1"/>
</dbReference>
<gene>
    <name evidence="2" type="ORF">C7S18_09155</name>
</gene>
<evidence type="ECO:0000313" key="2">
    <source>
        <dbReference type="EMBL" id="AVP97349.1"/>
    </source>
</evidence>
<proteinExistence type="predicted"/>
<keyword evidence="3" id="KW-1185">Reference proteome</keyword>
<keyword evidence="1" id="KW-0812">Transmembrane</keyword>
<dbReference type="Gene3D" id="3.40.50.1000">
    <property type="entry name" value="HAD superfamily/HAD-like"/>
    <property type="match status" value="1"/>
</dbReference>
<reference evidence="2 3" key="1">
    <citation type="submission" date="2018-03" db="EMBL/GenBank/DDBJ databases">
        <title>Ahniella affigens gen. nov., sp. nov., a gammaproteobacterium isolated from sandy soil near a stream.</title>
        <authorList>
            <person name="Ko Y."/>
            <person name="Kim J.-H."/>
        </authorList>
    </citation>
    <scope>NUCLEOTIDE SEQUENCE [LARGE SCALE GENOMIC DNA]</scope>
    <source>
        <strain evidence="2 3">D13</strain>
    </source>
</reference>
<dbReference type="OrthoDB" id="9784466at2"/>
<dbReference type="EMBL" id="CP027860">
    <property type="protein sequence ID" value="AVP97349.1"/>
    <property type="molecule type" value="Genomic_DNA"/>
</dbReference>
<keyword evidence="1" id="KW-1133">Transmembrane helix</keyword>
<keyword evidence="1" id="KW-0472">Membrane</keyword>
<reference evidence="2 3" key="2">
    <citation type="submission" date="2018-03" db="EMBL/GenBank/DDBJ databases">
        <authorList>
            <person name="Keele B.F."/>
        </authorList>
    </citation>
    <scope>NUCLEOTIDE SEQUENCE [LARGE SCALE GENOMIC DNA]</scope>
    <source>
        <strain evidence="2 3">D13</strain>
    </source>
</reference>
<feature type="transmembrane region" description="Helical" evidence="1">
    <location>
        <begin position="42"/>
        <end position="60"/>
    </location>
</feature>
<evidence type="ECO:0000256" key="1">
    <source>
        <dbReference type="SAM" id="Phobius"/>
    </source>
</evidence>
<dbReference type="Proteomes" id="UP000241074">
    <property type="component" value="Chromosome"/>
</dbReference>
<accession>A0A2P1PR67</accession>
<dbReference type="InterPro" id="IPR023214">
    <property type="entry name" value="HAD_sf"/>
</dbReference>
<dbReference type="SUPFAM" id="SSF56784">
    <property type="entry name" value="HAD-like"/>
    <property type="match status" value="1"/>
</dbReference>
<evidence type="ECO:0008006" key="4">
    <source>
        <dbReference type="Google" id="ProtNLM"/>
    </source>
</evidence>
<dbReference type="KEGG" id="xba:C7S18_09155"/>
<protein>
    <recommendedName>
        <fullName evidence="4">Haloacid dehalogenase-like hydrolase</fullName>
    </recommendedName>
</protein>
<dbReference type="InterPro" id="IPR036412">
    <property type="entry name" value="HAD-like_sf"/>
</dbReference>
<dbReference type="AlphaFoldDB" id="A0A2P1PR67"/>
<sequence length="226" mass="24713">MNRQPRRHRRMSKPACVVYDLDGTLVHGDVGHAFIKQLLTDTWYRMLLAAIVTPLLMPLMKTVRWRKLGISGFLWVASVGRASRIPGLASTCAANYPMRILPAATKRLRADLERGETVVVATGALDLLALGLLARLDLPRQPVLVASTIRFGWGGYVIDRQCNGADKVKALADDGYPAPFDCAYSDAMIDWPLLAAARTPILVSDDAETIAAMRARIGAHLEIIAP</sequence>
<evidence type="ECO:0000313" key="3">
    <source>
        <dbReference type="Proteomes" id="UP000241074"/>
    </source>
</evidence>
<name>A0A2P1PR67_9GAMM</name>
<dbReference type="Pfam" id="PF12710">
    <property type="entry name" value="HAD"/>
    <property type="match status" value="1"/>
</dbReference>
<organism evidence="2 3">
    <name type="scientific">Ahniella affigens</name>
    <dbReference type="NCBI Taxonomy" id="2021234"/>
    <lineage>
        <taxon>Bacteria</taxon>
        <taxon>Pseudomonadati</taxon>
        <taxon>Pseudomonadota</taxon>
        <taxon>Gammaproteobacteria</taxon>
        <taxon>Lysobacterales</taxon>
        <taxon>Rhodanobacteraceae</taxon>
        <taxon>Ahniella</taxon>
    </lineage>
</organism>